<evidence type="ECO:0000259" key="1">
    <source>
        <dbReference type="PROSITE" id="PS50994"/>
    </source>
</evidence>
<name>A0A8B6EXA0_MYTGA</name>
<dbReference type="Proteomes" id="UP000596742">
    <property type="component" value="Unassembled WGS sequence"/>
</dbReference>
<dbReference type="InterPro" id="IPR036397">
    <property type="entry name" value="RNaseH_sf"/>
</dbReference>
<dbReference type="SUPFAM" id="SSF53098">
    <property type="entry name" value="Ribonuclease H-like"/>
    <property type="match status" value="1"/>
</dbReference>
<dbReference type="Gene3D" id="3.30.420.10">
    <property type="entry name" value="Ribonuclease H-like superfamily/Ribonuclease H"/>
    <property type="match status" value="1"/>
</dbReference>
<dbReference type="AlphaFoldDB" id="A0A8B6EXA0"/>
<evidence type="ECO:0000313" key="2">
    <source>
        <dbReference type="EMBL" id="VDI41403.1"/>
    </source>
</evidence>
<keyword evidence="3" id="KW-1185">Reference proteome</keyword>
<dbReference type="GO" id="GO:0003676">
    <property type="term" value="F:nucleic acid binding"/>
    <property type="evidence" value="ECO:0007669"/>
    <property type="project" value="InterPro"/>
</dbReference>
<proteinExistence type="predicted"/>
<dbReference type="PANTHER" id="PTHR46791">
    <property type="entry name" value="EXPRESSED PROTEIN"/>
    <property type="match status" value="1"/>
</dbReference>
<dbReference type="InterPro" id="IPR012337">
    <property type="entry name" value="RNaseH-like_sf"/>
</dbReference>
<dbReference type="InterPro" id="IPR001584">
    <property type="entry name" value="Integrase_cat-core"/>
</dbReference>
<feature type="domain" description="Integrase catalytic" evidence="1">
    <location>
        <begin position="364"/>
        <end position="545"/>
    </location>
</feature>
<dbReference type="GO" id="GO:0015074">
    <property type="term" value="P:DNA integration"/>
    <property type="evidence" value="ECO:0007669"/>
    <property type="project" value="InterPro"/>
</dbReference>
<dbReference type="EMBL" id="UYJE01005897">
    <property type="protein sequence ID" value="VDI41403.1"/>
    <property type="molecule type" value="Genomic_DNA"/>
</dbReference>
<dbReference type="PANTHER" id="PTHR46791:SF5">
    <property type="entry name" value="CLR5 DOMAIN-CONTAINING PROTEIN-RELATED"/>
    <property type="match status" value="1"/>
</dbReference>
<accession>A0A8B6EXA0</accession>
<sequence length="632" mass="72948">MSEKLSSKEIRISNAFNNKARKCKKPWWNSELTMLWNDVCKAEKNWNKCRLSNKKRELRHIFVQKRKLFDRGVQRSKRQYWHSMQEELINSQGNPKEFWRKIGRIGVGSERQNTIPMEIKLNDGSICDDKDIVINKWKYDFEEMLNKNSDTSISNEIENCNSDIICDEILDGEITSSEVYNVVKISKCGKSPGVDDIPVELYKNPTALNALIRVFNICYNSGKVPAMWNKCIITPIPNSQQEHIGIRLAKFGDIGRPRYLISREQLEFLTEMGFSMKTMASLLHVSYRISLRRKYADISDDDLDENVRRVTKFNSSIGQRIVQGILKSEGIFVQRERIAESLIRVDEAGVAMRWCRIIRRRSYRVSGPNALWHIDGNHKLIRWGMVIHGGIDGFSRAIVFLRLALDNKASTAFIPFADACHEFGIPSRIRTDHGLENIDIVAFMIAQRGPNRGSVITGKSVHNQRIERLWRDMFNSCTHVFYHLFYFLERSGYLDMTSEIQLWCLQYVYKPRIQAALGVFKEGWNNHRLGSEHGQTPMQLFVRTVLQQVGQGHRGIDDLFSNDMLNDDVDNYGIDWNGPLPENDQEAIVVPQIACPISQERYRQLEETVNPLSENDGLGISLYLRSLALCAD</sequence>
<gene>
    <name evidence="2" type="ORF">MGAL_10B093718</name>
</gene>
<dbReference type="PROSITE" id="PS50994">
    <property type="entry name" value="INTEGRASE"/>
    <property type="match status" value="1"/>
</dbReference>
<comment type="caution">
    <text evidence="2">The sequence shown here is derived from an EMBL/GenBank/DDBJ whole genome shotgun (WGS) entry which is preliminary data.</text>
</comment>
<organism evidence="2 3">
    <name type="scientific">Mytilus galloprovincialis</name>
    <name type="common">Mediterranean mussel</name>
    <dbReference type="NCBI Taxonomy" id="29158"/>
    <lineage>
        <taxon>Eukaryota</taxon>
        <taxon>Metazoa</taxon>
        <taxon>Spiralia</taxon>
        <taxon>Lophotrochozoa</taxon>
        <taxon>Mollusca</taxon>
        <taxon>Bivalvia</taxon>
        <taxon>Autobranchia</taxon>
        <taxon>Pteriomorphia</taxon>
        <taxon>Mytilida</taxon>
        <taxon>Mytiloidea</taxon>
        <taxon>Mytilidae</taxon>
        <taxon>Mytilinae</taxon>
        <taxon>Mytilus</taxon>
    </lineage>
</organism>
<dbReference type="InterPro" id="IPR058913">
    <property type="entry name" value="Integrase_dom_put"/>
</dbReference>
<reference evidence="2" key="1">
    <citation type="submission" date="2018-11" db="EMBL/GenBank/DDBJ databases">
        <authorList>
            <person name="Alioto T."/>
            <person name="Alioto T."/>
        </authorList>
    </citation>
    <scope>NUCLEOTIDE SEQUENCE</scope>
</reference>
<evidence type="ECO:0000313" key="3">
    <source>
        <dbReference type="Proteomes" id="UP000596742"/>
    </source>
</evidence>
<protein>
    <recommendedName>
        <fullName evidence="1">Integrase catalytic domain-containing protein</fullName>
    </recommendedName>
</protein>
<dbReference type="OrthoDB" id="6148959at2759"/>
<dbReference type="Pfam" id="PF24764">
    <property type="entry name" value="rva_4"/>
    <property type="match status" value="1"/>
</dbReference>